<evidence type="ECO:0000256" key="7">
    <source>
        <dbReference type="PROSITE-ProRule" id="PRU01240"/>
    </source>
</evidence>
<evidence type="ECO:0000256" key="8">
    <source>
        <dbReference type="SAM" id="SignalP"/>
    </source>
</evidence>
<sequence length="495" mass="54002">MPHESFFLRLPRGLIILLLLAVLSVQHDTAVVMIRDSHGERVGIEEAFHRRRDLVRGKGFLDDKWDRLSKCFGGAKKATVVEDLGAIDVQVVHAGSEDCPVSHVDICRFVHLIASDVSYEVAACTNGSQLASFKTGRAGAGASIASRGSTRETYQDALKYPPNDPYFRDQAVFFEALRIRETWRAVKWSGLPRKDVVVAILDSGITPGHPEFEGKVLEGHDASGAWRKSVEDHHGHGTMVAGILGATINNGVGMAGVADRVKIFPIRMSHRRSTPKYAAIMQAWDAALNFEDTEVIVFACGGRYDRERALFYKGVLEKAVAKGIVVLTSTSNSNGVDSQNEVELPCSLANGLPGVLCVAATVTTEPMVLAADASKLASFGVPATDVVYPTRKYDGDHWVYRKNWGSSAAAAAAAGIVVLIKSFKNFRPQEIERILLNSTEGRVRTKAGDEMSYGLLRPEVAIEQAIAEATWSQKYSRSWGTELRAAVYNISRGKQ</sequence>
<evidence type="ECO:0000313" key="10">
    <source>
        <dbReference type="EMBL" id="KAF4686068.1"/>
    </source>
</evidence>
<dbReference type="Proteomes" id="UP000541610">
    <property type="component" value="Unassembled WGS sequence"/>
</dbReference>
<dbReference type="PRINTS" id="PR00723">
    <property type="entry name" value="SUBTILISIN"/>
</dbReference>
<keyword evidence="3 7" id="KW-0378">Hydrolase</keyword>
<comment type="caution">
    <text evidence="10">The sequence shown here is derived from an EMBL/GenBank/DDBJ whole genome shotgun (WGS) entry which is preliminary data.</text>
</comment>
<evidence type="ECO:0000256" key="1">
    <source>
        <dbReference type="ARBA" id="ARBA00011073"/>
    </source>
</evidence>
<dbReference type="GO" id="GO:0006508">
    <property type="term" value="P:proteolysis"/>
    <property type="evidence" value="ECO:0007669"/>
    <property type="project" value="UniProtKB-KW"/>
</dbReference>
<dbReference type="InterPro" id="IPR050131">
    <property type="entry name" value="Peptidase_S8_subtilisin-like"/>
</dbReference>
<name>A0A7J6NQK8_PEROL</name>
<dbReference type="InterPro" id="IPR022398">
    <property type="entry name" value="Peptidase_S8_His-AS"/>
</dbReference>
<feature type="active site" description="Charge relay system" evidence="7">
    <location>
        <position position="202"/>
    </location>
</feature>
<dbReference type="InterPro" id="IPR015500">
    <property type="entry name" value="Peptidase_S8_subtilisin-rel"/>
</dbReference>
<dbReference type="Pfam" id="PF00082">
    <property type="entry name" value="Peptidase_S8"/>
    <property type="match status" value="1"/>
</dbReference>
<feature type="active site" description="Charge relay system" evidence="7">
    <location>
        <position position="407"/>
    </location>
</feature>
<dbReference type="OrthoDB" id="206201at2759"/>
<dbReference type="InterPro" id="IPR000209">
    <property type="entry name" value="Peptidase_S8/S53_dom"/>
</dbReference>
<evidence type="ECO:0000256" key="4">
    <source>
        <dbReference type="ARBA" id="ARBA00022825"/>
    </source>
</evidence>
<dbReference type="PROSITE" id="PS00136">
    <property type="entry name" value="SUBTILASE_ASP"/>
    <property type="match status" value="1"/>
</dbReference>
<protein>
    <recommendedName>
        <fullName evidence="6">subtilisin</fullName>
        <ecNumber evidence="6">3.4.21.62</ecNumber>
    </recommendedName>
</protein>
<dbReference type="SUPFAM" id="SSF52743">
    <property type="entry name" value="Subtilisin-like"/>
    <property type="match status" value="1"/>
</dbReference>
<reference evidence="10 11" key="1">
    <citation type="submission" date="2020-04" db="EMBL/GenBank/DDBJ databases">
        <title>Perkinsus olseni comparative genomics.</title>
        <authorList>
            <person name="Bogema D.R."/>
        </authorList>
    </citation>
    <scope>NUCLEOTIDE SEQUENCE [LARGE SCALE GENOMIC DNA]</scope>
    <source>
        <strain evidence="10">00978-12</strain>
    </source>
</reference>
<dbReference type="PROSITE" id="PS00137">
    <property type="entry name" value="SUBTILASE_HIS"/>
    <property type="match status" value="1"/>
</dbReference>
<dbReference type="GO" id="GO:0004252">
    <property type="term" value="F:serine-type endopeptidase activity"/>
    <property type="evidence" value="ECO:0007669"/>
    <property type="project" value="UniProtKB-UniRule"/>
</dbReference>
<keyword evidence="8" id="KW-0732">Signal</keyword>
<dbReference type="Gene3D" id="3.40.50.200">
    <property type="entry name" value="Peptidase S8/S53 domain"/>
    <property type="match status" value="1"/>
</dbReference>
<gene>
    <name evidence="10" type="ORF">FOZ60_005696</name>
</gene>
<dbReference type="AlphaFoldDB" id="A0A7J6NQK8"/>
<keyword evidence="4 7" id="KW-0720">Serine protease</keyword>
<dbReference type="EC" id="3.4.21.62" evidence="6"/>
<dbReference type="PROSITE" id="PS51892">
    <property type="entry name" value="SUBTILASE"/>
    <property type="match status" value="1"/>
</dbReference>
<dbReference type="PANTHER" id="PTHR43806">
    <property type="entry name" value="PEPTIDASE S8"/>
    <property type="match status" value="1"/>
</dbReference>
<feature type="active site" description="Charge relay system" evidence="7">
    <location>
        <position position="236"/>
    </location>
</feature>
<organism evidence="10 11">
    <name type="scientific">Perkinsus olseni</name>
    <name type="common">Perkinsus atlanticus</name>
    <dbReference type="NCBI Taxonomy" id="32597"/>
    <lineage>
        <taxon>Eukaryota</taxon>
        <taxon>Sar</taxon>
        <taxon>Alveolata</taxon>
        <taxon>Perkinsozoa</taxon>
        <taxon>Perkinsea</taxon>
        <taxon>Perkinsida</taxon>
        <taxon>Perkinsidae</taxon>
        <taxon>Perkinsus</taxon>
    </lineage>
</organism>
<comment type="catalytic activity">
    <reaction evidence="5">
        <text>Hydrolysis of proteins with broad specificity for peptide bonds, and a preference for a large uncharged residue in P1. Hydrolyzes peptide amides.</text>
        <dbReference type="EC" id="3.4.21.62"/>
    </reaction>
</comment>
<evidence type="ECO:0000256" key="3">
    <source>
        <dbReference type="ARBA" id="ARBA00022801"/>
    </source>
</evidence>
<feature type="domain" description="Peptidase S8/S53" evidence="9">
    <location>
        <begin position="194"/>
        <end position="445"/>
    </location>
</feature>
<keyword evidence="2 7" id="KW-0645">Protease</keyword>
<comment type="similarity">
    <text evidence="1 7">Belongs to the peptidase S8 family.</text>
</comment>
<evidence type="ECO:0000256" key="2">
    <source>
        <dbReference type="ARBA" id="ARBA00022670"/>
    </source>
</evidence>
<feature type="chain" id="PRO_5029878461" description="subtilisin" evidence="8">
    <location>
        <begin position="27"/>
        <end position="495"/>
    </location>
</feature>
<dbReference type="GO" id="GO:0005615">
    <property type="term" value="C:extracellular space"/>
    <property type="evidence" value="ECO:0007669"/>
    <property type="project" value="TreeGrafter"/>
</dbReference>
<dbReference type="InterPro" id="IPR036852">
    <property type="entry name" value="Peptidase_S8/S53_dom_sf"/>
</dbReference>
<dbReference type="EMBL" id="JABANP010000236">
    <property type="protein sequence ID" value="KAF4686068.1"/>
    <property type="molecule type" value="Genomic_DNA"/>
</dbReference>
<dbReference type="PANTHER" id="PTHR43806:SF11">
    <property type="entry name" value="CEREVISIN-RELATED"/>
    <property type="match status" value="1"/>
</dbReference>
<evidence type="ECO:0000256" key="5">
    <source>
        <dbReference type="ARBA" id="ARBA00023529"/>
    </source>
</evidence>
<feature type="signal peptide" evidence="8">
    <location>
        <begin position="1"/>
        <end position="26"/>
    </location>
</feature>
<accession>A0A7J6NQK8</accession>
<evidence type="ECO:0000256" key="6">
    <source>
        <dbReference type="ARBA" id="ARBA00023619"/>
    </source>
</evidence>
<evidence type="ECO:0000259" key="9">
    <source>
        <dbReference type="Pfam" id="PF00082"/>
    </source>
</evidence>
<evidence type="ECO:0000313" key="11">
    <source>
        <dbReference type="Proteomes" id="UP000541610"/>
    </source>
</evidence>
<dbReference type="InterPro" id="IPR023827">
    <property type="entry name" value="Peptidase_S8_Asp-AS"/>
</dbReference>
<proteinExistence type="inferred from homology"/>